<sequence>MRIAVLGPARYPLVEPFAGGLEAHVHALVRGLRARGHRVTVFAAPGSDPRLRALPLDLEEFRSSPAARADVAAPPERWMREHHAYLGLMLDLVRRGHHHYDLVHDCSGHHLPVAMAGAIQVPLVCALHTPPVPWLESAAALDPGLTRFVTVSESMARAWRHAVEPEVVPNGVDTDRWTPGAGGERAVWAGRVVPEKAPHEAILAARSAGLAIDLVGPVIDRAYFERCVRPLLDHRARYLGHLSQASSHRVIGRSRVAVVSPTWDEPFGLVAVEAMATGTPVAAWARGGLREIVAEGAGVLAEPDDPADLARAVAEAAQLDRGGPRERATSRYSLPAMLAAYEELYDKCCVGGLVALERPAGWPGEWVRLERDDDPAPGSAADPTAHGRLHWAPLGHPGLRRRTARVSRWLDRSAPDLLVSDVSQEVALLARLHGTPVVSVLLPGERADPAHALGLEVSDEVVAMWPAAARGMSPALPVGVRPRVRCLGGLSRFPLADPPPVRRGARSALVLGGTGGGTVSGTGSETGTDAPGRVAAALREAHPGWAWRTLGPESWSDDPYADLLRAEVVVTHAGQNALAEVAAARVPAIVVAADRPHGEQRATAAALREARWPAVVVEPGEPVAGLLEQVARLDGAAWSGWVDGHAAARFADLVVDRCRTRRAA</sequence>
<dbReference type="GO" id="GO:0016758">
    <property type="term" value="F:hexosyltransferase activity"/>
    <property type="evidence" value="ECO:0007669"/>
    <property type="project" value="InterPro"/>
</dbReference>
<evidence type="ECO:0000256" key="1">
    <source>
        <dbReference type="ARBA" id="ARBA00022676"/>
    </source>
</evidence>
<dbReference type="InterPro" id="IPR007235">
    <property type="entry name" value="Glyco_trans_28_C"/>
</dbReference>
<organism evidence="5 6">
    <name type="scientific">Rhynchospora breviuscula</name>
    <dbReference type="NCBI Taxonomy" id="2022672"/>
    <lineage>
        <taxon>Eukaryota</taxon>
        <taxon>Viridiplantae</taxon>
        <taxon>Streptophyta</taxon>
        <taxon>Embryophyta</taxon>
        <taxon>Tracheophyta</taxon>
        <taxon>Spermatophyta</taxon>
        <taxon>Magnoliopsida</taxon>
        <taxon>Liliopsida</taxon>
        <taxon>Poales</taxon>
        <taxon>Cyperaceae</taxon>
        <taxon>Cyperoideae</taxon>
        <taxon>Rhynchosporeae</taxon>
        <taxon>Rhynchospora</taxon>
    </lineage>
</organism>
<feature type="domain" description="Glycosyl transferase family 28 C-terminal" evidence="3">
    <location>
        <begin position="561"/>
        <end position="616"/>
    </location>
</feature>
<gene>
    <name evidence="5" type="ORF">LUZ63_020409</name>
</gene>
<evidence type="ECO:0000313" key="5">
    <source>
        <dbReference type="EMBL" id="KAJ1684654.1"/>
    </source>
</evidence>
<evidence type="ECO:0008006" key="7">
    <source>
        <dbReference type="Google" id="ProtNLM"/>
    </source>
</evidence>
<keyword evidence="6" id="KW-1185">Reference proteome</keyword>
<dbReference type="AlphaFoldDB" id="A0A9P9Z965"/>
<keyword evidence="1" id="KW-0328">Glycosyltransferase</keyword>
<dbReference type="PANTHER" id="PTHR12526:SF595">
    <property type="entry name" value="BLL5217 PROTEIN"/>
    <property type="match status" value="1"/>
</dbReference>
<dbReference type="Proteomes" id="UP001151287">
    <property type="component" value="Unassembled WGS sequence"/>
</dbReference>
<evidence type="ECO:0000259" key="3">
    <source>
        <dbReference type="Pfam" id="PF04101"/>
    </source>
</evidence>
<proteinExistence type="predicted"/>
<dbReference type="InterPro" id="IPR001296">
    <property type="entry name" value="Glyco_trans_1"/>
</dbReference>
<dbReference type="Pfam" id="PF04101">
    <property type="entry name" value="Glyco_tran_28_C"/>
    <property type="match status" value="1"/>
</dbReference>
<evidence type="ECO:0000259" key="4">
    <source>
        <dbReference type="Pfam" id="PF13439"/>
    </source>
</evidence>
<keyword evidence="1" id="KW-0808">Transferase</keyword>
<feature type="domain" description="Glycosyl transferase family 1" evidence="2">
    <location>
        <begin position="187"/>
        <end position="318"/>
    </location>
</feature>
<evidence type="ECO:0000313" key="6">
    <source>
        <dbReference type="Proteomes" id="UP001151287"/>
    </source>
</evidence>
<name>A0A9P9Z965_9POAL</name>
<dbReference type="InterPro" id="IPR028098">
    <property type="entry name" value="Glyco_trans_4-like_N"/>
</dbReference>
<protein>
    <recommendedName>
        <fullName evidence="7">Glycosyltransferase</fullName>
    </recommendedName>
</protein>
<dbReference type="OrthoDB" id="2408665at2759"/>
<dbReference type="PANTHER" id="PTHR12526">
    <property type="entry name" value="GLYCOSYLTRANSFERASE"/>
    <property type="match status" value="1"/>
</dbReference>
<dbReference type="Pfam" id="PF00534">
    <property type="entry name" value="Glycos_transf_1"/>
    <property type="match status" value="1"/>
</dbReference>
<dbReference type="SUPFAM" id="SSF53756">
    <property type="entry name" value="UDP-Glycosyltransferase/glycogen phosphorylase"/>
    <property type="match status" value="2"/>
</dbReference>
<feature type="domain" description="Glycosyltransferase subfamily 4-like N-terminal" evidence="4">
    <location>
        <begin position="19"/>
        <end position="176"/>
    </location>
</feature>
<dbReference type="Pfam" id="PF13439">
    <property type="entry name" value="Glyco_transf_4"/>
    <property type="match status" value="1"/>
</dbReference>
<evidence type="ECO:0000259" key="2">
    <source>
        <dbReference type="Pfam" id="PF00534"/>
    </source>
</evidence>
<comment type="caution">
    <text evidence="5">The sequence shown here is derived from an EMBL/GenBank/DDBJ whole genome shotgun (WGS) entry which is preliminary data.</text>
</comment>
<reference evidence="5" key="1">
    <citation type="journal article" date="2022" name="Cell">
        <title>Repeat-based holocentromeres influence genome architecture and karyotype evolution.</title>
        <authorList>
            <person name="Hofstatter P.G."/>
            <person name="Thangavel G."/>
            <person name="Lux T."/>
            <person name="Neumann P."/>
            <person name="Vondrak T."/>
            <person name="Novak P."/>
            <person name="Zhang M."/>
            <person name="Costa L."/>
            <person name="Castellani M."/>
            <person name="Scott A."/>
            <person name="Toegelov H."/>
            <person name="Fuchs J."/>
            <person name="Mata-Sucre Y."/>
            <person name="Dias Y."/>
            <person name="Vanzela A.L.L."/>
            <person name="Huettel B."/>
            <person name="Almeida C.C.S."/>
            <person name="Simkova H."/>
            <person name="Souza G."/>
            <person name="Pedrosa-Harand A."/>
            <person name="Macas J."/>
            <person name="Mayer K.F.X."/>
            <person name="Houben A."/>
            <person name="Marques A."/>
        </authorList>
    </citation>
    <scope>NUCLEOTIDE SEQUENCE</scope>
    <source>
        <strain evidence="5">RhyBre1mFocal</strain>
    </source>
</reference>
<accession>A0A9P9Z965</accession>
<dbReference type="EMBL" id="JAMQYH010000029">
    <property type="protein sequence ID" value="KAJ1684654.1"/>
    <property type="molecule type" value="Genomic_DNA"/>
</dbReference>
<dbReference type="Gene3D" id="3.40.50.2000">
    <property type="entry name" value="Glycogen Phosphorylase B"/>
    <property type="match status" value="3"/>
</dbReference>